<dbReference type="Pfam" id="PF15976">
    <property type="entry name" value="CooC_C"/>
    <property type="match status" value="1"/>
</dbReference>
<dbReference type="InterPro" id="IPR032636">
    <property type="entry name" value="Pilus_assem_E-set-like_dom"/>
</dbReference>
<dbReference type="Pfam" id="PF16967">
    <property type="entry name" value="TcfC"/>
    <property type="match status" value="1"/>
</dbReference>
<feature type="domain" description="Pilus assembly protein C-terminal" evidence="2">
    <location>
        <begin position="710"/>
        <end position="799"/>
    </location>
</feature>
<dbReference type="EMBL" id="CP137555">
    <property type="protein sequence ID" value="WOX04820.1"/>
    <property type="molecule type" value="Genomic_DNA"/>
</dbReference>
<dbReference type="RefSeq" id="WP_318953296.1">
    <property type="nucleotide sequence ID" value="NZ_CP137555.1"/>
</dbReference>
<organism evidence="4 5">
    <name type="scientific">Microbulbifer pacificus</name>
    <dbReference type="NCBI Taxonomy" id="407164"/>
    <lineage>
        <taxon>Bacteria</taxon>
        <taxon>Pseudomonadati</taxon>
        <taxon>Pseudomonadota</taxon>
        <taxon>Gammaproteobacteria</taxon>
        <taxon>Cellvibrionales</taxon>
        <taxon>Microbulbiferaceae</taxon>
        <taxon>Microbulbifer</taxon>
    </lineage>
</organism>
<accession>A0AAU0MVZ8</accession>
<evidence type="ECO:0000259" key="2">
    <source>
        <dbReference type="Pfam" id="PF15976"/>
    </source>
</evidence>
<keyword evidence="5" id="KW-1185">Reference proteome</keyword>
<reference evidence="4 5" key="1">
    <citation type="submission" date="2023-10" db="EMBL/GenBank/DDBJ databases">
        <title>Description of Microbulbifer bruguierae sp. nov., isolated from the sediments of mangrove plant Bruguiera sexangula and comparative genomic analyses of the genus Microbulbifer.</title>
        <authorList>
            <person name="Long M."/>
        </authorList>
    </citation>
    <scope>NUCLEOTIDE SEQUENCE [LARGE SCALE GENOMIC DNA]</scope>
    <source>
        <strain evidence="4 5">SPO729</strain>
    </source>
</reference>
<evidence type="ECO:0000256" key="1">
    <source>
        <dbReference type="ARBA" id="ARBA00022729"/>
    </source>
</evidence>
<evidence type="ECO:0000313" key="4">
    <source>
        <dbReference type="EMBL" id="WOX04820.1"/>
    </source>
</evidence>
<protein>
    <submittedName>
        <fullName evidence="4">TcfC E-set like domain-containing protein</fullName>
    </submittedName>
</protein>
<feature type="domain" description="Pilus assembly protein E-set like" evidence="3">
    <location>
        <begin position="247"/>
        <end position="302"/>
    </location>
</feature>
<keyword evidence="1" id="KW-0732">Signal</keyword>
<name>A0AAU0MVZ8_9GAMM</name>
<dbReference type="Proteomes" id="UP001302477">
    <property type="component" value="Chromosome"/>
</dbReference>
<dbReference type="AlphaFoldDB" id="A0AAU0MVZ8"/>
<evidence type="ECO:0000259" key="3">
    <source>
        <dbReference type="Pfam" id="PF16967"/>
    </source>
</evidence>
<gene>
    <name evidence="4" type="ORF">R5R33_13870</name>
</gene>
<evidence type="ECO:0000313" key="5">
    <source>
        <dbReference type="Proteomes" id="UP001302477"/>
    </source>
</evidence>
<proteinExistence type="predicted"/>
<sequence length="816" mass="90100">MCAAAAFTLETSAPAGFEDLTEPESLVADIYFGGRPVGTAQISVDLHTVQFSHPEAVFKLLPETLQPDAVLSALSEAQPRNSNKVCRLKSQLDCGYLVPESVGLIYDDSRFRVDIFIAPSLLPQQSAIASPYLPDATSEFSFIQNLTGTWSGVDSNLGPTSQSASLFGTSILSFGESGLHSQWSATDEGNPFIHELHWTRDYQGKAYSIGLLQPESYFSSFIPSPYIYGVEYRSSNNSRADNFYREGTPLEINMPTRGRVEIHRDNRLIYSSLVEAGNQLLDTSNLPGGAYEVEILTFDEGGRPLNRFTQFFAKDALLPPSGEWSWELLAGKPASSTEEDTLPDRADTYYLKGSLARRVSDNAGVFTTAASTDHEQVLEVGTRWIQENFELSPSAIYGSTGSRGYRVLAQLHTPYFDLGASETRITGTPEDSVAAAPYSILNRDTFNRSLTLSSQMFGGRAAIRHSESNRQQSLDSAGVILDDDVGSADKLTTFEFQRSMLRSRFWYGDFSFSHSIAEGEQQLTALTFQFRYRGERWSSGSTLRYDRDESGNGVARAGLNSSWNDRDLWAYDVSQQFSAEAAEDDYYLGSQTRVAGRRGYLTSTLAHRNNRDSDLRTTNYLGSFSTSLMTSGDAFSWGGERTLNSAVIVDINGSEGQDFEILVDGTRRGYAKGGSQSVISLPSFRTYELSLRPLADGFYDYRESRETITLYPGNVATTDYQVQTLIVVLGRLVNGDTPLRNTRISIGEYSAVTDDYGVFQIEIHGTPQTLRVPPVQWGDCRVDIPEQSAADDWINIGIVDLAKAQCPIKGASYARQ</sequence>
<dbReference type="InterPro" id="IPR031917">
    <property type="entry name" value="Pilus_assem_C"/>
</dbReference>
<dbReference type="KEGG" id="mpaf:R5R33_13870"/>